<gene>
    <name evidence="2" type="ORF">A8709_26640</name>
</gene>
<proteinExistence type="predicted"/>
<keyword evidence="3" id="KW-1185">Reference proteome</keyword>
<reference evidence="3" key="1">
    <citation type="submission" date="2016-05" db="EMBL/GenBank/DDBJ databases">
        <title>Paenibacillus oryzae. sp. nov., isolated from the rice root.</title>
        <authorList>
            <person name="Zhang J."/>
            <person name="Zhang X."/>
        </authorList>
    </citation>
    <scope>NUCLEOTIDE SEQUENCE [LARGE SCALE GENOMIC DNA]</scope>
    <source>
        <strain evidence="3">KCTC13222</strain>
    </source>
</reference>
<sequence length="245" mass="26695">MKMNARMIKIASVTAVLVALVPISAFAASPKPAEKSVTQVKKILDASTKKEASAGFDLKPLFDVLGLSKQTYRDAFEAGKSFMDIAKEKGIPVQQLVDALTPEVTKDYDEAVQRGKFTKEQEADLVAQKVKQFINEIKGHESIKGAGKIKEAQAIDFDLKPLFDLLGLDKQSYVQNLNAGKSFADIAQAKGVSRQQLIDVITLQFAQVMDEAVRNGKISQEDAGKITAEKINKVIDGVANGEKIR</sequence>
<evidence type="ECO:0000256" key="1">
    <source>
        <dbReference type="SAM" id="SignalP"/>
    </source>
</evidence>
<dbReference type="Proteomes" id="UP000093309">
    <property type="component" value="Unassembled WGS sequence"/>
</dbReference>
<accession>A0A1C1A1I5</accession>
<comment type="caution">
    <text evidence="2">The sequence shown here is derived from an EMBL/GenBank/DDBJ whole genome shotgun (WGS) entry which is preliminary data.</text>
</comment>
<feature type="signal peptide" evidence="1">
    <location>
        <begin position="1"/>
        <end position="27"/>
    </location>
</feature>
<evidence type="ECO:0000313" key="3">
    <source>
        <dbReference type="Proteomes" id="UP000093309"/>
    </source>
</evidence>
<feature type="chain" id="PRO_5008649772" evidence="1">
    <location>
        <begin position="28"/>
        <end position="245"/>
    </location>
</feature>
<dbReference type="AlphaFoldDB" id="A0A1C1A1I5"/>
<dbReference type="EMBL" id="LYPC01000020">
    <property type="protein sequence ID" value="OCT14392.1"/>
    <property type="molecule type" value="Genomic_DNA"/>
</dbReference>
<organism evidence="2 3">
    <name type="scientific">Paenibacillus pectinilyticus</name>
    <dbReference type="NCBI Taxonomy" id="512399"/>
    <lineage>
        <taxon>Bacteria</taxon>
        <taxon>Bacillati</taxon>
        <taxon>Bacillota</taxon>
        <taxon>Bacilli</taxon>
        <taxon>Bacillales</taxon>
        <taxon>Paenibacillaceae</taxon>
        <taxon>Paenibacillus</taxon>
    </lineage>
</organism>
<evidence type="ECO:0000313" key="2">
    <source>
        <dbReference type="EMBL" id="OCT14392.1"/>
    </source>
</evidence>
<dbReference type="STRING" id="512399.A8709_26640"/>
<keyword evidence="1" id="KW-0732">Signal</keyword>
<protein>
    <submittedName>
        <fullName evidence="2">Uncharacterized protein</fullName>
    </submittedName>
</protein>
<dbReference type="OrthoDB" id="2527438at2"/>
<name>A0A1C1A1I5_9BACL</name>
<dbReference type="RefSeq" id="WP_065853244.1">
    <property type="nucleotide sequence ID" value="NZ_LYPC01000020.1"/>
</dbReference>